<evidence type="ECO:0000313" key="1">
    <source>
        <dbReference type="EMBL" id="KRT34772.1"/>
    </source>
</evidence>
<dbReference type="AlphaFoldDB" id="A0A0T5X9B5"/>
<sequence length="41" mass="5062">MCNKEQHFCSYNSYFFVAMIKYEYDILIVFYINFSHLVILN</sequence>
<evidence type="ECO:0000313" key="2">
    <source>
        <dbReference type="Proteomes" id="UP000005273"/>
    </source>
</evidence>
<keyword evidence="2" id="KW-1185">Reference proteome</keyword>
<dbReference type="Proteomes" id="UP000005273">
    <property type="component" value="Unassembled WGS sequence"/>
</dbReference>
<comment type="caution">
    <text evidence="1">The sequence shown here is derived from an EMBL/GenBank/DDBJ whole genome shotgun (WGS) entry which is preliminary data.</text>
</comment>
<gene>
    <name evidence="1" type="ORF">HMPREF1705_04735</name>
</gene>
<dbReference type="STRING" id="592015.HMPREF1705_04735"/>
<reference evidence="2" key="1">
    <citation type="submission" date="2012-09" db="EMBL/GenBank/DDBJ databases">
        <authorList>
            <person name="Weinstock G."/>
            <person name="Sodergren E."/>
            <person name="Clifton S."/>
            <person name="Fulton L."/>
            <person name="Fulton B."/>
            <person name="Courtney L."/>
            <person name="Fronick C."/>
            <person name="Harrison M."/>
            <person name="Strong C."/>
            <person name="Farmer C."/>
            <person name="Delehaunty K."/>
            <person name="Markovic C."/>
            <person name="Hall O."/>
            <person name="Minx P."/>
            <person name="Tomlinson C."/>
            <person name="Mitreva M."/>
            <person name="Nelson J."/>
            <person name="Hou S."/>
            <person name="Wollam A."/>
            <person name="Pepin K.H."/>
            <person name="Johnson M."/>
            <person name="Bhonagiri V."/>
            <person name="Nash W.E."/>
            <person name="Suruliraj S."/>
            <person name="Warren W."/>
            <person name="Chinwalla A."/>
            <person name="Mardis E.R."/>
            <person name="Wilson R.K."/>
        </authorList>
    </citation>
    <scope>NUCLEOTIDE SEQUENCE [LARGE SCALE GENOMIC DNA]</scope>
    <source>
        <strain evidence="2">OS1</strain>
    </source>
</reference>
<organism evidence="1 2">
    <name type="scientific">Acetomicrobium hydrogeniformans ATCC BAA-1850</name>
    <dbReference type="NCBI Taxonomy" id="592015"/>
    <lineage>
        <taxon>Bacteria</taxon>
        <taxon>Thermotogati</taxon>
        <taxon>Synergistota</taxon>
        <taxon>Synergistia</taxon>
        <taxon>Synergistales</taxon>
        <taxon>Acetomicrobiaceae</taxon>
        <taxon>Acetomicrobium</taxon>
    </lineage>
</organism>
<dbReference type="EMBL" id="ACJX03000001">
    <property type="protein sequence ID" value="KRT34772.1"/>
    <property type="molecule type" value="Genomic_DNA"/>
</dbReference>
<name>A0A0T5X9B5_9BACT</name>
<proteinExistence type="predicted"/>
<protein>
    <submittedName>
        <fullName evidence="1">Uncharacterized protein</fullName>
    </submittedName>
</protein>
<accession>A0A0T5X9B5</accession>